<reference evidence="1" key="1">
    <citation type="submission" date="2020-11" db="EMBL/GenBank/DDBJ databases">
        <title>Complete genome sequence of a novel pathogenic Methylobacterium strain isolated from rice in Vietnam.</title>
        <authorList>
            <person name="Lai K."/>
            <person name="Okazaki S."/>
            <person name="Higashi K."/>
            <person name="Mori H."/>
            <person name="Toyoda A."/>
            <person name="Kurokawa K."/>
        </authorList>
    </citation>
    <scope>NUCLEOTIDE SEQUENCE</scope>
    <source>
        <strain evidence="1">VL1</strain>
    </source>
</reference>
<proteinExistence type="predicted"/>
<dbReference type="KEGG" id="mind:mvi_13510"/>
<dbReference type="AlphaFoldDB" id="A0A8H8WRC9"/>
<evidence type="ECO:0000313" key="2">
    <source>
        <dbReference type="Proteomes" id="UP000663508"/>
    </source>
</evidence>
<sequence>MTTAFTHWHSGPPYFDFVARMARAKNARGFLEVGVRDGTTLSRIDCPSIGVDPFFQTTGNVIGKKTNLYLYQMTSADFFRDYEPSRIINAPIDVIFLDGLHPFEYLLRDFTNSERATHRHGLLMRDDCLSANAEMTERTHNPEGRANRDLAGWWTGDVWKLLPILEKYRPDLRVTAVDVRPAGSICITDLDPSSMILERNYYAILDEYRGIMMDDALRARFYDGRTIAETDTILDGFEASLFVGP</sequence>
<accession>A0A8H8WRC9</accession>
<name>A0A8H8WRC9_9HYPH</name>
<dbReference type="SUPFAM" id="SSF53335">
    <property type="entry name" value="S-adenosyl-L-methionine-dependent methyltransferases"/>
    <property type="match status" value="1"/>
</dbReference>
<dbReference type="InterPro" id="IPR029063">
    <property type="entry name" value="SAM-dependent_MTases_sf"/>
</dbReference>
<evidence type="ECO:0008006" key="3">
    <source>
        <dbReference type="Google" id="ProtNLM"/>
    </source>
</evidence>
<dbReference type="RefSeq" id="WP_207181988.1">
    <property type="nucleotide sequence ID" value="NZ_AP024145.1"/>
</dbReference>
<dbReference type="Proteomes" id="UP000663508">
    <property type="component" value="Chromosome"/>
</dbReference>
<organism evidence="1 2">
    <name type="scientific">Methylobacterium indicum</name>
    <dbReference type="NCBI Taxonomy" id="1775910"/>
    <lineage>
        <taxon>Bacteria</taxon>
        <taxon>Pseudomonadati</taxon>
        <taxon>Pseudomonadota</taxon>
        <taxon>Alphaproteobacteria</taxon>
        <taxon>Hyphomicrobiales</taxon>
        <taxon>Methylobacteriaceae</taxon>
        <taxon>Methylobacterium</taxon>
    </lineage>
</organism>
<evidence type="ECO:0000313" key="1">
    <source>
        <dbReference type="EMBL" id="BCM82890.1"/>
    </source>
</evidence>
<gene>
    <name evidence="1" type="ORF">mvi_13510</name>
</gene>
<protein>
    <recommendedName>
        <fullName evidence="3">Class I SAM-dependent methyltransferase</fullName>
    </recommendedName>
</protein>
<dbReference type="EMBL" id="AP024145">
    <property type="protein sequence ID" value="BCM82890.1"/>
    <property type="molecule type" value="Genomic_DNA"/>
</dbReference>